<evidence type="ECO:0000256" key="2">
    <source>
        <dbReference type="ARBA" id="ARBA00022679"/>
    </source>
</evidence>
<evidence type="ECO:0000256" key="1">
    <source>
        <dbReference type="ARBA" id="ARBA00012417"/>
    </source>
</evidence>
<evidence type="ECO:0000256" key="5">
    <source>
        <dbReference type="ARBA" id="ARBA00023125"/>
    </source>
</evidence>
<keyword evidence="5" id="KW-0238">DNA-binding</keyword>
<dbReference type="InterPro" id="IPR050240">
    <property type="entry name" value="DNA_pol_type-B"/>
</dbReference>
<dbReference type="GO" id="GO:0043625">
    <property type="term" value="C:delta DNA polymerase complex"/>
    <property type="evidence" value="ECO:0007669"/>
    <property type="project" value="TreeGrafter"/>
</dbReference>
<dbReference type="GO" id="GO:0003677">
    <property type="term" value="F:DNA binding"/>
    <property type="evidence" value="ECO:0007669"/>
    <property type="project" value="UniProtKB-KW"/>
</dbReference>
<evidence type="ECO:0000256" key="4">
    <source>
        <dbReference type="ARBA" id="ARBA00022932"/>
    </source>
</evidence>
<dbReference type="PANTHER" id="PTHR10322:SF35">
    <property type="entry name" value="DNA-DIRECTED DNA POLYMERASE"/>
    <property type="match status" value="1"/>
</dbReference>
<feature type="non-terminal residue" evidence="8">
    <location>
        <position position="104"/>
    </location>
</feature>
<dbReference type="Pfam" id="PF00136">
    <property type="entry name" value="DNA_pol_B"/>
    <property type="match status" value="1"/>
</dbReference>
<dbReference type="GO" id="GO:0006297">
    <property type="term" value="P:nucleotide-excision repair, DNA gap filling"/>
    <property type="evidence" value="ECO:0007669"/>
    <property type="project" value="TreeGrafter"/>
</dbReference>
<name>A0AAD3DHM0_9CHLO</name>
<keyword evidence="2" id="KW-0808">Transferase</keyword>
<dbReference type="InterPro" id="IPR023211">
    <property type="entry name" value="DNA_pol_palm_dom_sf"/>
</dbReference>
<dbReference type="PANTHER" id="PTHR10322">
    <property type="entry name" value="DNA POLYMERASE CATALYTIC SUBUNIT"/>
    <property type="match status" value="1"/>
</dbReference>
<dbReference type="GO" id="GO:0045004">
    <property type="term" value="P:DNA replication proofreading"/>
    <property type="evidence" value="ECO:0007669"/>
    <property type="project" value="TreeGrafter"/>
</dbReference>
<dbReference type="EC" id="2.7.7.7" evidence="1"/>
<dbReference type="Proteomes" id="UP001054857">
    <property type="component" value="Unassembled WGS sequence"/>
</dbReference>
<keyword evidence="4" id="KW-0239">DNA-directed DNA polymerase</keyword>
<feature type="domain" description="DNA-directed DNA polymerase family B multifunctional" evidence="7">
    <location>
        <begin position="1"/>
        <end position="102"/>
    </location>
</feature>
<organism evidence="8 9">
    <name type="scientific">Astrephomene gubernaculifera</name>
    <dbReference type="NCBI Taxonomy" id="47775"/>
    <lineage>
        <taxon>Eukaryota</taxon>
        <taxon>Viridiplantae</taxon>
        <taxon>Chlorophyta</taxon>
        <taxon>core chlorophytes</taxon>
        <taxon>Chlorophyceae</taxon>
        <taxon>CS clade</taxon>
        <taxon>Chlamydomonadales</taxon>
        <taxon>Astrephomenaceae</taxon>
        <taxon>Astrephomene</taxon>
    </lineage>
</organism>
<accession>A0AAD3DHM0</accession>
<dbReference type="GO" id="GO:0003887">
    <property type="term" value="F:DNA-directed DNA polymerase activity"/>
    <property type="evidence" value="ECO:0007669"/>
    <property type="project" value="UniProtKB-KW"/>
</dbReference>
<sequence>SVFVHFPRASPLEAVRLGKQAAALVTASLPPPMELRFERVMAPFLLLQVNRYAGRALEGEREAADPPTHGSLLVKGVRSMWRQSAPLVSDVLQGCLQRILMHDD</sequence>
<evidence type="ECO:0000259" key="7">
    <source>
        <dbReference type="Pfam" id="PF00136"/>
    </source>
</evidence>
<comment type="catalytic activity">
    <reaction evidence="6">
        <text>DNA(n) + a 2'-deoxyribonucleoside 5'-triphosphate = DNA(n+1) + diphosphate</text>
        <dbReference type="Rhea" id="RHEA:22508"/>
        <dbReference type="Rhea" id="RHEA-COMP:17339"/>
        <dbReference type="Rhea" id="RHEA-COMP:17340"/>
        <dbReference type="ChEBI" id="CHEBI:33019"/>
        <dbReference type="ChEBI" id="CHEBI:61560"/>
        <dbReference type="ChEBI" id="CHEBI:173112"/>
        <dbReference type="EC" id="2.7.7.7"/>
    </reaction>
</comment>
<feature type="non-terminal residue" evidence="8">
    <location>
        <position position="1"/>
    </location>
</feature>
<dbReference type="InterPro" id="IPR043502">
    <property type="entry name" value="DNA/RNA_pol_sf"/>
</dbReference>
<proteinExistence type="predicted"/>
<dbReference type="GO" id="GO:0000166">
    <property type="term" value="F:nucleotide binding"/>
    <property type="evidence" value="ECO:0007669"/>
    <property type="project" value="InterPro"/>
</dbReference>
<reference evidence="8 9" key="1">
    <citation type="journal article" date="2021" name="Sci. Rep.">
        <title>Genome sequencing of the multicellular alga Astrephomene provides insights into convergent evolution of germ-soma differentiation.</title>
        <authorList>
            <person name="Yamashita S."/>
            <person name="Yamamoto K."/>
            <person name="Matsuzaki R."/>
            <person name="Suzuki S."/>
            <person name="Yamaguchi H."/>
            <person name="Hirooka S."/>
            <person name="Minakuchi Y."/>
            <person name="Miyagishima S."/>
            <person name="Kawachi M."/>
            <person name="Toyoda A."/>
            <person name="Nozaki H."/>
        </authorList>
    </citation>
    <scope>NUCLEOTIDE SEQUENCE [LARGE SCALE GENOMIC DNA]</scope>
    <source>
        <strain evidence="8 9">NIES-4017</strain>
    </source>
</reference>
<comment type="caution">
    <text evidence="8">The sequence shown here is derived from an EMBL/GenBank/DDBJ whole genome shotgun (WGS) entry which is preliminary data.</text>
</comment>
<dbReference type="SUPFAM" id="SSF56672">
    <property type="entry name" value="DNA/RNA polymerases"/>
    <property type="match status" value="1"/>
</dbReference>
<evidence type="ECO:0000256" key="3">
    <source>
        <dbReference type="ARBA" id="ARBA00022695"/>
    </source>
</evidence>
<evidence type="ECO:0000313" key="8">
    <source>
        <dbReference type="EMBL" id="GFR40572.1"/>
    </source>
</evidence>
<protein>
    <recommendedName>
        <fullName evidence="1">DNA-directed DNA polymerase</fullName>
        <ecNumber evidence="1">2.7.7.7</ecNumber>
    </recommendedName>
</protein>
<dbReference type="AlphaFoldDB" id="A0AAD3DHM0"/>
<evidence type="ECO:0000313" key="9">
    <source>
        <dbReference type="Proteomes" id="UP001054857"/>
    </source>
</evidence>
<dbReference type="GO" id="GO:0006287">
    <property type="term" value="P:base-excision repair, gap-filling"/>
    <property type="evidence" value="ECO:0007669"/>
    <property type="project" value="TreeGrafter"/>
</dbReference>
<evidence type="ECO:0000256" key="6">
    <source>
        <dbReference type="ARBA" id="ARBA00049244"/>
    </source>
</evidence>
<gene>
    <name evidence="8" type="ORF">Agub_g1151</name>
</gene>
<keyword evidence="3" id="KW-0548">Nucleotidyltransferase</keyword>
<dbReference type="GO" id="GO:0008296">
    <property type="term" value="F:3'-5'-DNA exonuclease activity"/>
    <property type="evidence" value="ECO:0007669"/>
    <property type="project" value="TreeGrafter"/>
</dbReference>
<dbReference type="Gene3D" id="3.90.1600.10">
    <property type="entry name" value="Palm domain of DNA polymerase"/>
    <property type="match status" value="1"/>
</dbReference>
<dbReference type="EMBL" id="BMAR01000001">
    <property type="protein sequence ID" value="GFR40572.1"/>
    <property type="molecule type" value="Genomic_DNA"/>
</dbReference>
<keyword evidence="9" id="KW-1185">Reference proteome</keyword>
<dbReference type="InterPro" id="IPR006134">
    <property type="entry name" value="DNA-dir_DNA_pol_B_multi_dom"/>
</dbReference>